<protein>
    <recommendedName>
        <fullName evidence="1">N-acetyltransferase domain-containing protein</fullName>
    </recommendedName>
</protein>
<comment type="caution">
    <text evidence="2">The sequence shown here is derived from an EMBL/GenBank/DDBJ whole genome shotgun (WGS) entry which is preliminary data.</text>
</comment>
<feature type="domain" description="N-acetyltransferase" evidence="1">
    <location>
        <begin position="10"/>
        <end position="166"/>
    </location>
</feature>
<dbReference type="AlphaFoldDB" id="A0A0R1QGN9"/>
<dbReference type="Proteomes" id="UP000051790">
    <property type="component" value="Unassembled WGS sequence"/>
</dbReference>
<dbReference type="InterPro" id="IPR051531">
    <property type="entry name" value="N-acetyltransferase"/>
</dbReference>
<dbReference type="Pfam" id="PF13302">
    <property type="entry name" value="Acetyltransf_3"/>
    <property type="match status" value="1"/>
</dbReference>
<dbReference type="GO" id="GO:0016747">
    <property type="term" value="F:acyltransferase activity, transferring groups other than amino-acyl groups"/>
    <property type="evidence" value="ECO:0007669"/>
    <property type="project" value="InterPro"/>
</dbReference>
<dbReference type="InterPro" id="IPR016181">
    <property type="entry name" value="Acyl_CoA_acyltransferase"/>
</dbReference>
<dbReference type="SUPFAM" id="SSF55729">
    <property type="entry name" value="Acyl-CoA N-acyltransferases (Nat)"/>
    <property type="match status" value="1"/>
</dbReference>
<keyword evidence="3" id="KW-1185">Reference proteome</keyword>
<organism evidence="2 3">
    <name type="scientific">Lacticaseibacillus manihotivorans DSM 13343 = JCM 12514</name>
    <dbReference type="NCBI Taxonomy" id="1423769"/>
    <lineage>
        <taxon>Bacteria</taxon>
        <taxon>Bacillati</taxon>
        <taxon>Bacillota</taxon>
        <taxon>Bacilli</taxon>
        <taxon>Lactobacillales</taxon>
        <taxon>Lactobacillaceae</taxon>
        <taxon>Lacticaseibacillus</taxon>
    </lineage>
</organism>
<dbReference type="RefSeq" id="WP_056964041.1">
    <property type="nucleotide sequence ID" value="NZ_AZEU01000174.1"/>
</dbReference>
<reference evidence="2 3" key="1">
    <citation type="journal article" date="2015" name="Genome Announc.">
        <title>Expanding the biotechnology potential of lactobacilli through comparative genomics of 213 strains and associated genera.</title>
        <authorList>
            <person name="Sun Z."/>
            <person name="Harris H.M."/>
            <person name="McCann A."/>
            <person name="Guo C."/>
            <person name="Argimon S."/>
            <person name="Zhang W."/>
            <person name="Yang X."/>
            <person name="Jeffery I.B."/>
            <person name="Cooney J.C."/>
            <person name="Kagawa T.F."/>
            <person name="Liu W."/>
            <person name="Song Y."/>
            <person name="Salvetti E."/>
            <person name="Wrobel A."/>
            <person name="Rasinkangas P."/>
            <person name="Parkhill J."/>
            <person name="Rea M.C."/>
            <person name="O'Sullivan O."/>
            <person name="Ritari J."/>
            <person name="Douillard F.P."/>
            <person name="Paul Ross R."/>
            <person name="Yang R."/>
            <person name="Briner A.E."/>
            <person name="Felis G.E."/>
            <person name="de Vos W.M."/>
            <person name="Barrangou R."/>
            <person name="Klaenhammer T.R."/>
            <person name="Caufield P.W."/>
            <person name="Cui Y."/>
            <person name="Zhang H."/>
            <person name="O'Toole P.W."/>
        </authorList>
    </citation>
    <scope>NUCLEOTIDE SEQUENCE [LARGE SCALE GENOMIC DNA]</scope>
    <source>
        <strain evidence="2 3">DSM 13343</strain>
    </source>
</reference>
<proteinExistence type="predicted"/>
<dbReference type="InterPro" id="IPR000182">
    <property type="entry name" value="GNAT_dom"/>
</dbReference>
<dbReference type="PATRIC" id="fig|1423769.4.peg.1561"/>
<dbReference type="PANTHER" id="PTHR43792:SF1">
    <property type="entry name" value="N-ACETYLTRANSFERASE DOMAIN-CONTAINING PROTEIN"/>
    <property type="match status" value="1"/>
</dbReference>
<dbReference type="Gene3D" id="3.40.630.30">
    <property type="match status" value="1"/>
</dbReference>
<sequence>MQQPDATKRFHFEHWHPNDLAQAELLWGDPKVTVLISKNGFSAQMIKDRLAFECDSDRQDGVQYWPMLTPEKELIGVCGLHKQAAGVYELGYHLRPKFWHQGIATESAQQVIQFAREQLPATKLIAGHQPGNLASQHVIEKLGFTYIGDVMYPPTGIASRTYELKL</sequence>
<dbReference type="PROSITE" id="PS51186">
    <property type="entry name" value="GNAT"/>
    <property type="match status" value="1"/>
</dbReference>
<dbReference type="PANTHER" id="PTHR43792">
    <property type="entry name" value="GNAT FAMILY, PUTATIVE (AFU_ORTHOLOGUE AFUA_3G00765)-RELATED-RELATED"/>
    <property type="match status" value="1"/>
</dbReference>
<dbReference type="EMBL" id="AZEU01000174">
    <property type="protein sequence ID" value="KRL44000.1"/>
    <property type="molecule type" value="Genomic_DNA"/>
</dbReference>
<evidence type="ECO:0000313" key="2">
    <source>
        <dbReference type="EMBL" id="KRL44000.1"/>
    </source>
</evidence>
<evidence type="ECO:0000313" key="3">
    <source>
        <dbReference type="Proteomes" id="UP000051790"/>
    </source>
</evidence>
<gene>
    <name evidence="2" type="ORF">FD01_GL001454</name>
</gene>
<evidence type="ECO:0000259" key="1">
    <source>
        <dbReference type="PROSITE" id="PS51186"/>
    </source>
</evidence>
<name>A0A0R1QGN9_9LACO</name>
<accession>A0A0R1QGN9</accession>
<dbReference type="OrthoDB" id="9798081at2"/>